<dbReference type="EMBL" id="PGCK01000001">
    <property type="protein sequence ID" value="MCD1293484.1"/>
    <property type="molecule type" value="Genomic_DNA"/>
</dbReference>
<sequence length="150" mass="17574">MTDQYTFSDDYFEFEKEVYEVKFAIIEALTKFDSENSIMYLKKLSGLSAKAIYRRNLREIMVIDDTTTDIKETLETMLSELKEPRNLTENIEETKQYMFIRLSLIPVCSMISTMRSHTTAAIGEANYEIDDKIQAVQKFLMDYETNVARI</sequence>
<evidence type="ECO:0000313" key="2">
    <source>
        <dbReference type="Proteomes" id="UP001320159"/>
    </source>
</evidence>
<comment type="caution">
    <text evidence="1">The sequence shown here is derived from an EMBL/GenBank/DDBJ whole genome shotgun (WGS) entry which is preliminary data.</text>
</comment>
<keyword evidence="2" id="KW-1185">Reference proteome</keyword>
<accession>A0AAP2RAB9</accession>
<protein>
    <submittedName>
        <fullName evidence="1">Uncharacterized protein</fullName>
    </submittedName>
</protein>
<proteinExistence type="predicted"/>
<dbReference type="Proteomes" id="UP001320159">
    <property type="component" value="Unassembled WGS sequence"/>
</dbReference>
<dbReference type="AlphaFoldDB" id="A0AAP2RAB9"/>
<organism evidence="1 2">
    <name type="scientific">Methanooceanicella nereidis</name>
    <dbReference type="NCBI Taxonomy" id="2052831"/>
    <lineage>
        <taxon>Archaea</taxon>
        <taxon>Methanobacteriati</taxon>
        <taxon>Methanobacteriota</taxon>
        <taxon>Stenosarchaea group</taxon>
        <taxon>Methanomicrobia</taxon>
        <taxon>Methanocellales</taxon>
        <taxon>Methanocellaceae</taxon>
        <taxon>Methanooceanicella</taxon>
    </lineage>
</organism>
<evidence type="ECO:0000313" key="1">
    <source>
        <dbReference type="EMBL" id="MCD1293484.1"/>
    </source>
</evidence>
<name>A0AAP2RAB9_9EURY</name>
<reference evidence="1 2" key="1">
    <citation type="submission" date="2017-11" db="EMBL/GenBank/DDBJ databases">
        <title>Isolation and Characterization of Family Methanocellaceae Species from Potential Methane Hydrate Area Offshore Southwestern Taiwan.</title>
        <authorList>
            <person name="Zhang W.-L."/>
            <person name="Chen W.-C."/>
            <person name="Lai M.-C."/>
            <person name="Chen S.-C."/>
        </authorList>
    </citation>
    <scope>NUCLEOTIDE SEQUENCE [LARGE SCALE GENOMIC DNA]</scope>
    <source>
        <strain evidence="1 2">CWC-04</strain>
    </source>
</reference>
<gene>
    <name evidence="1" type="ORF">CUJ83_00545</name>
</gene>